<dbReference type="GO" id="GO:0004803">
    <property type="term" value="F:transposase activity"/>
    <property type="evidence" value="ECO:0007669"/>
    <property type="project" value="InterPro"/>
</dbReference>
<feature type="region of interest" description="Disordered" evidence="1">
    <location>
        <begin position="1"/>
        <end position="26"/>
    </location>
</feature>
<evidence type="ECO:0008006" key="4">
    <source>
        <dbReference type="Google" id="ProtNLM"/>
    </source>
</evidence>
<dbReference type="GO" id="GO:0003677">
    <property type="term" value="F:DNA binding"/>
    <property type="evidence" value="ECO:0007669"/>
    <property type="project" value="InterPro"/>
</dbReference>
<accession>A0A428YX10</accession>
<dbReference type="Gene3D" id="1.10.10.10">
    <property type="entry name" value="Winged helix-like DNA-binding domain superfamily/Winged helix DNA-binding domain"/>
    <property type="match status" value="1"/>
</dbReference>
<protein>
    <recommendedName>
        <fullName evidence="4">Transposase</fullName>
    </recommendedName>
</protein>
<dbReference type="GO" id="GO:0006313">
    <property type="term" value="P:DNA transposition"/>
    <property type="evidence" value="ECO:0007669"/>
    <property type="project" value="InterPro"/>
</dbReference>
<evidence type="ECO:0000313" key="3">
    <source>
        <dbReference type="Proteomes" id="UP000287547"/>
    </source>
</evidence>
<evidence type="ECO:0000256" key="1">
    <source>
        <dbReference type="SAM" id="MobiDB-lite"/>
    </source>
</evidence>
<reference evidence="2 3" key="1">
    <citation type="submission" date="2018-05" db="EMBL/GenBank/DDBJ databases">
        <title>Evolution of GPA BGCs.</title>
        <authorList>
            <person name="Waglechner N."/>
            <person name="Wright G.D."/>
        </authorList>
    </citation>
    <scope>NUCLEOTIDE SEQUENCE [LARGE SCALE GENOMIC DNA]</scope>
    <source>
        <strain evidence="2 3">A82846</strain>
    </source>
</reference>
<proteinExistence type="predicted"/>
<organism evidence="2 3">
    <name type="scientific">Kibdelosporangium aridum</name>
    <dbReference type="NCBI Taxonomy" id="2030"/>
    <lineage>
        <taxon>Bacteria</taxon>
        <taxon>Bacillati</taxon>
        <taxon>Actinomycetota</taxon>
        <taxon>Actinomycetes</taxon>
        <taxon>Pseudonocardiales</taxon>
        <taxon>Pseudonocardiaceae</taxon>
        <taxon>Kibdelosporangium</taxon>
    </lineage>
</organism>
<evidence type="ECO:0000313" key="2">
    <source>
        <dbReference type="EMBL" id="RSM74773.1"/>
    </source>
</evidence>
<dbReference type="InterPro" id="IPR009057">
    <property type="entry name" value="Homeodomain-like_sf"/>
</dbReference>
<dbReference type="AlphaFoldDB" id="A0A428YX10"/>
<dbReference type="InterPro" id="IPR002514">
    <property type="entry name" value="Transposase_8"/>
</dbReference>
<dbReference type="Proteomes" id="UP000287547">
    <property type="component" value="Unassembled WGS sequence"/>
</dbReference>
<dbReference type="OrthoDB" id="4426778at2"/>
<dbReference type="InterPro" id="IPR036388">
    <property type="entry name" value="WH-like_DNA-bd_sf"/>
</dbReference>
<name>A0A428YX10_KIBAR</name>
<sequence length="155" mass="17304">MEPSSSVPRARRRPSRRGYAASTARFTAPAPPVCTPIVQSVCRVRSTIRSVPAPKKYPDELRTRAVRLVFDTRRARGNSYGVIAEVATRLGIGDQSLRSWVRQAEIHGESTGTPMSAERRITELTREVQQLRRSNEILKAASAFFARELDPRPSS</sequence>
<dbReference type="EMBL" id="QHKI01000050">
    <property type="protein sequence ID" value="RSM74773.1"/>
    <property type="molecule type" value="Genomic_DNA"/>
</dbReference>
<gene>
    <name evidence="2" type="ORF">DMH04_39285</name>
</gene>
<dbReference type="SUPFAM" id="SSF46689">
    <property type="entry name" value="Homeodomain-like"/>
    <property type="match status" value="1"/>
</dbReference>
<dbReference type="Pfam" id="PF01527">
    <property type="entry name" value="HTH_Tnp_1"/>
    <property type="match status" value="1"/>
</dbReference>
<comment type="caution">
    <text evidence="2">The sequence shown here is derived from an EMBL/GenBank/DDBJ whole genome shotgun (WGS) entry which is preliminary data.</text>
</comment>